<reference evidence="4" key="1">
    <citation type="submission" date="2016-11" db="UniProtKB">
        <authorList>
            <consortium name="WormBaseParasite"/>
        </authorList>
    </citation>
    <scope>IDENTIFICATION</scope>
</reference>
<keyword evidence="2" id="KW-0472">Membrane</keyword>
<keyword evidence="3" id="KW-1185">Reference proteome</keyword>
<protein>
    <submittedName>
        <fullName evidence="4">DUF3480 domain-containing protein</fullName>
    </submittedName>
</protein>
<evidence type="ECO:0000313" key="3">
    <source>
        <dbReference type="Proteomes" id="UP000095283"/>
    </source>
</evidence>
<feature type="transmembrane region" description="Helical" evidence="2">
    <location>
        <begin position="103"/>
        <end position="127"/>
    </location>
</feature>
<dbReference type="WBParaSite" id="Hba_12995">
    <property type="protein sequence ID" value="Hba_12995"/>
    <property type="gene ID" value="Hba_12995"/>
</dbReference>
<organism evidence="3 4">
    <name type="scientific">Heterorhabditis bacteriophora</name>
    <name type="common">Entomopathogenic nematode worm</name>
    <dbReference type="NCBI Taxonomy" id="37862"/>
    <lineage>
        <taxon>Eukaryota</taxon>
        <taxon>Metazoa</taxon>
        <taxon>Ecdysozoa</taxon>
        <taxon>Nematoda</taxon>
        <taxon>Chromadorea</taxon>
        <taxon>Rhabditida</taxon>
        <taxon>Rhabditina</taxon>
        <taxon>Rhabditomorpha</taxon>
        <taxon>Strongyloidea</taxon>
        <taxon>Heterorhabditidae</taxon>
        <taxon>Heterorhabditis</taxon>
    </lineage>
</organism>
<evidence type="ECO:0000313" key="4">
    <source>
        <dbReference type="WBParaSite" id="Hba_12995"/>
    </source>
</evidence>
<feature type="compositionally biased region" description="Acidic residues" evidence="1">
    <location>
        <begin position="181"/>
        <end position="191"/>
    </location>
</feature>
<keyword evidence="2" id="KW-0812">Transmembrane</keyword>
<accession>A0A1I7X693</accession>
<name>A0A1I7X693_HETBA</name>
<evidence type="ECO:0000256" key="1">
    <source>
        <dbReference type="SAM" id="MobiDB-lite"/>
    </source>
</evidence>
<keyword evidence="2" id="KW-1133">Transmembrane helix</keyword>
<dbReference type="AlphaFoldDB" id="A0A1I7X693"/>
<feature type="region of interest" description="Disordered" evidence="1">
    <location>
        <begin position="181"/>
        <end position="200"/>
    </location>
</feature>
<sequence>MGCTIRRSTGSCHNGRGRNQTVEGAGMHIFSTHHFFYLDFLQEKEDKLRHVSLEGPASGGPMAIPSSGIPCEIRSYESNMSDVPHSYFVRELLSEDTLNISEAIFYLLLKPVFINHNGVIIVIMAYIKLRYVPHIFNEGYIFLPYLMKLTLNNIIRGSLSIRVYCSDEATKNAIAEAPYWEEAEEEEEEEAEGRVEETVC</sequence>
<dbReference type="Proteomes" id="UP000095283">
    <property type="component" value="Unplaced"/>
</dbReference>
<proteinExistence type="predicted"/>
<evidence type="ECO:0000256" key="2">
    <source>
        <dbReference type="SAM" id="Phobius"/>
    </source>
</evidence>